<organism evidence="1 2">
    <name type="scientific">Staphylococcus devriesei</name>
    <dbReference type="NCBI Taxonomy" id="586733"/>
    <lineage>
        <taxon>Bacteria</taxon>
        <taxon>Bacillati</taxon>
        <taxon>Bacillota</taxon>
        <taxon>Bacilli</taxon>
        <taxon>Bacillales</taxon>
        <taxon>Staphylococcaceae</taxon>
        <taxon>Staphylococcus</taxon>
    </lineage>
</organism>
<accession>A0A2T4KD45</accession>
<dbReference type="RefSeq" id="WP_107506458.1">
    <property type="nucleotide sequence ID" value="NZ_CP130489.1"/>
</dbReference>
<sequence length="133" mass="15358">MYSYISTNNEFETVVPFSNIKNLQVNHRSVYLQVDINNLKQEQISGIQLKSRTHFMSSKFISDFSINNNLLTLCIDKSLLDSLDKGIYNVLVIYDSYKPLNIKYGFTKKLETTNKKVTFYPTINGNLSIKLES</sequence>
<evidence type="ECO:0000313" key="2">
    <source>
        <dbReference type="Proteomes" id="UP000242547"/>
    </source>
</evidence>
<name>A0A2T4KD45_9STAP</name>
<comment type="caution">
    <text evidence="1">The sequence shown here is derived from an EMBL/GenBank/DDBJ whole genome shotgun (WGS) entry which is preliminary data.</text>
</comment>
<reference evidence="1 2" key="1">
    <citation type="journal article" date="2016" name="Front. Microbiol.">
        <title>Comprehensive Phylogenetic Analysis of Bovine Non-aureus Staphylococci Species Based on Whole-Genome Sequencing.</title>
        <authorList>
            <person name="Naushad S."/>
            <person name="Barkema H.W."/>
            <person name="Luby C."/>
            <person name="Condas L.A."/>
            <person name="Nobrega D.B."/>
            <person name="Carson D.A."/>
            <person name="De Buck J."/>
        </authorList>
    </citation>
    <scope>NUCLEOTIDE SEQUENCE [LARGE SCALE GENOMIC DNA]</scope>
    <source>
        <strain evidence="1 2">SNUC 761</strain>
    </source>
</reference>
<evidence type="ECO:0000313" key="1">
    <source>
        <dbReference type="EMBL" id="PTE69531.1"/>
    </source>
</evidence>
<gene>
    <name evidence="1" type="ORF">BUY44_11570</name>
</gene>
<dbReference type="Proteomes" id="UP000242547">
    <property type="component" value="Unassembled WGS sequence"/>
</dbReference>
<proteinExistence type="predicted"/>
<dbReference type="AlphaFoldDB" id="A0A2T4KD45"/>
<dbReference type="EMBL" id="PYZL01000158">
    <property type="protein sequence ID" value="PTE69531.1"/>
    <property type="molecule type" value="Genomic_DNA"/>
</dbReference>
<protein>
    <submittedName>
        <fullName evidence="1">Uncharacterized protein</fullName>
    </submittedName>
</protein>